<organism evidence="1 2">
    <name type="scientific">Punctularia strigosozonata (strain HHB-11173)</name>
    <name type="common">White-rot fungus</name>
    <dbReference type="NCBI Taxonomy" id="741275"/>
    <lineage>
        <taxon>Eukaryota</taxon>
        <taxon>Fungi</taxon>
        <taxon>Dikarya</taxon>
        <taxon>Basidiomycota</taxon>
        <taxon>Agaricomycotina</taxon>
        <taxon>Agaricomycetes</taxon>
        <taxon>Corticiales</taxon>
        <taxon>Punctulariaceae</taxon>
        <taxon>Punctularia</taxon>
    </lineage>
</organism>
<keyword evidence="2" id="KW-1185">Reference proteome</keyword>
<proteinExistence type="predicted"/>
<dbReference type="Proteomes" id="UP000054196">
    <property type="component" value="Unassembled WGS sequence"/>
</dbReference>
<dbReference type="InterPro" id="IPR040521">
    <property type="entry name" value="KDZ"/>
</dbReference>
<dbReference type="Pfam" id="PF18758">
    <property type="entry name" value="KDZ"/>
    <property type="match status" value="1"/>
</dbReference>
<accession>R7S3K0</accession>
<name>R7S3K0_PUNST</name>
<dbReference type="OMA" id="MEEYVNE"/>
<gene>
    <name evidence="1" type="ORF">PUNSTDRAFT_33337</name>
</gene>
<dbReference type="PANTHER" id="PTHR33096:SF1">
    <property type="entry name" value="CXC1-LIKE CYSTEINE CLUSTER ASSOCIATED WITH KDZ TRANSPOSASES DOMAIN-CONTAINING PROTEIN"/>
    <property type="match status" value="1"/>
</dbReference>
<evidence type="ECO:0008006" key="3">
    <source>
        <dbReference type="Google" id="ProtNLM"/>
    </source>
</evidence>
<evidence type="ECO:0000313" key="1">
    <source>
        <dbReference type="EMBL" id="EIN03796.1"/>
    </source>
</evidence>
<dbReference type="GeneID" id="18882208"/>
<dbReference type="KEGG" id="psq:PUNSTDRAFT_33337"/>
<dbReference type="HOGENOM" id="CLU_091791_1_2_1"/>
<dbReference type="RefSeq" id="XP_007389081.1">
    <property type="nucleotide sequence ID" value="XM_007389019.1"/>
</dbReference>
<feature type="non-terminal residue" evidence="1">
    <location>
        <position position="137"/>
    </location>
</feature>
<dbReference type="OrthoDB" id="3364670at2759"/>
<protein>
    <recommendedName>
        <fullName evidence="3">CxC2-like cysteine cluster KDZ transposase-associated domain-containing protein</fullName>
    </recommendedName>
</protein>
<sequence>VPNSVLDGCESSFIAADEKREKASTTFFDDTGLVALICRHDFVLWLANMTSAGERQYYALALIDKLFQHIPTTWRAGILYDIGCQIHRSVYRWGFLTEVRDRIAFAVSVFHAYQHQWACQLCYHPRKCDGFGCSDGE</sequence>
<feature type="non-terminal residue" evidence="1">
    <location>
        <position position="1"/>
    </location>
</feature>
<dbReference type="eggNOG" id="ENOG502S2AH">
    <property type="taxonomic scope" value="Eukaryota"/>
</dbReference>
<reference evidence="2" key="1">
    <citation type="journal article" date="2012" name="Science">
        <title>The Paleozoic origin of enzymatic lignin decomposition reconstructed from 31 fungal genomes.</title>
        <authorList>
            <person name="Floudas D."/>
            <person name="Binder M."/>
            <person name="Riley R."/>
            <person name="Barry K."/>
            <person name="Blanchette R.A."/>
            <person name="Henrissat B."/>
            <person name="Martinez A.T."/>
            <person name="Otillar R."/>
            <person name="Spatafora J.W."/>
            <person name="Yadav J.S."/>
            <person name="Aerts A."/>
            <person name="Benoit I."/>
            <person name="Boyd A."/>
            <person name="Carlson A."/>
            <person name="Copeland A."/>
            <person name="Coutinho P.M."/>
            <person name="de Vries R.P."/>
            <person name="Ferreira P."/>
            <person name="Findley K."/>
            <person name="Foster B."/>
            <person name="Gaskell J."/>
            <person name="Glotzer D."/>
            <person name="Gorecki P."/>
            <person name="Heitman J."/>
            <person name="Hesse C."/>
            <person name="Hori C."/>
            <person name="Igarashi K."/>
            <person name="Jurgens J.A."/>
            <person name="Kallen N."/>
            <person name="Kersten P."/>
            <person name="Kohler A."/>
            <person name="Kuees U."/>
            <person name="Kumar T.K.A."/>
            <person name="Kuo A."/>
            <person name="LaButti K."/>
            <person name="Larrondo L.F."/>
            <person name="Lindquist E."/>
            <person name="Ling A."/>
            <person name="Lombard V."/>
            <person name="Lucas S."/>
            <person name="Lundell T."/>
            <person name="Martin R."/>
            <person name="McLaughlin D.J."/>
            <person name="Morgenstern I."/>
            <person name="Morin E."/>
            <person name="Murat C."/>
            <person name="Nagy L.G."/>
            <person name="Nolan M."/>
            <person name="Ohm R.A."/>
            <person name="Patyshakuliyeva A."/>
            <person name="Rokas A."/>
            <person name="Ruiz-Duenas F.J."/>
            <person name="Sabat G."/>
            <person name="Salamov A."/>
            <person name="Samejima M."/>
            <person name="Schmutz J."/>
            <person name="Slot J.C."/>
            <person name="St John F."/>
            <person name="Stenlid J."/>
            <person name="Sun H."/>
            <person name="Sun S."/>
            <person name="Syed K."/>
            <person name="Tsang A."/>
            <person name="Wiebenga A."/>
            <person name="Young D."/>
            <person name="Pisabarro A."/>
            <person name="Eastwood D.C."/>
            <person name="Martin F."/>
            <person name="Cullen D."/>
            <person name="Grigoriev I.V."/>
            <person name="Hibbett D.S."/>
        </authorList>
    </citation>
    <scope>NUCLEOTIDE SEQUENCE [LARGE SCALE GENOMIC DNA]</scope>
    <source>
        <strain evidence="2">HHB-11173 SS5</strain>
    </source>
</reference>
<evidence type="ECO:0000313" key="2">
    <source>
        <dbReference type="Proteomes" id="UP000054196"/>
    </source>
</evidence>
<dbReference type="PANTHER" id="PTHR33096">
    <property type="entry name" value="CXC2 DOMAIN-CONTAINING PROTEIN"/>
    <property type="match status" value="1"/>
</dbReference>
<dbReference type="EMBL" id="JH687559">
    <property type="protein sequence ID" value="EIN03796.1"/>
    <property type="molecule type" value="Genomic_DNA"/>
</dbReference>
<dbReference type="AlphaFoldDB" id="R7S3K0"/>